<dbReference type="AlphaFoldDB" id="A0A1H6LLG1"/>
<organism evidence="2 3">
    <name type="scientific">Mycolicibacterium rutilum</name>
    <name type="common">Mycobacterium rutilum</name>
    <dbReference type="NCBI Taxonomy" id="370526"/>
    <lineage>
        <taxon>Bacteria</taxon>
        <taxon>Bacillati</taxon>
        <taxon>Actinomycetota</taxon>
        <taxon>Actinomycetes</taxon>
        <taxon>Mycobacteriales</taxon>
        <taxon>Mycobacteriaceae</taxon>
        <taxon>Mycolicibacterium</taxon>
    </lineage>
</organism>
<dbReference type="SUPFAM" id="SSF51004">
    <property type="entry name" value="C-terminal (heme d1) domain of cytochrome cd1-nitrite reductase"/>
    <property type="match status" value="1"/>
</dbReference>
<name>A0A1H6LLG1_MYCRU</name>
<dbReference type="Proteomes" id="UP000182915">
    <property type="component" value="Chromosome I"/>
</dbReference>
<feature type="region of interest" description="Disordered" evidence="1">
    <location>
        <begin position="1"/>
        <end position="20"/>
    </location>
</feature>
<dbReference type="InterPro" id="IPR010221">
    <property type="entry name" value="VCBS_dom"/>
</dbReference>
<dbReference type="InterPro" id="IPR011048">
    <property type="entry name" value="Haem_d1_sf"/>
</dbReference>
<dbReference type="RefSeq" id="WP_083409564.1">
    <property type="nucleotide sequence ID" value="NZ_LT629971.1"/>
</dbReference>
<evidence type="ECO:0000313" key="3">
    <source>
        <dbReference type="Proteomes" id="UP000182915"/>
    </source>
</evidence>
<keyword evidence="3" id="KW-1185">Reference proteome</keyword>
<reference evidence="3" key="1">
    <citation type="submission" date="2016-10" db="EMBL/GenBank/DDBJ databases">
        <authorList>
            <person name="Varghese N."/>
            <person name="Submissions S."/>
        </authorList>
    </citation>
    <scope>NUCLEOTIDE SEQUENCE [LARGE SCALE GENOMIC DNA]</scope>
    <source>
        <strain evidence="3">DSM 45405</strain>
    </source>
</reference>
<dbReference type="Gene3D" id="2.130.10.10">
    <property type="entry name" value="YVTN repeat-like/Quinoprotein amine dehydrogenase"/>
    <property type="match status" value="2"/>
</dbReference>
<dbReference type="Pfam" id="PF17963">
    <property type="entry name" value="Big_9"/>
    <property type="match status" value="4"/>
</dbReference>
<sequence>MLTNDTDVDGGPKTVTTITQPTAGGTAAITNAGNTIQFTPTPGYTGTTNFTYTLNGGSTATVTVTVNAGPPNTAPVANADNGTVAEGGTVIVDVIDNDTDTDGTIDPATVVIGTTVNGTATANPDGTVSFTHNGTETTTASFTYTVKDNNGATSNSTTVTLAVTPVDDAPTAVNDSATTTAGAPVTVNVLTNDTDVDGGPKTVTTITQPTAGGTAAITNAGNTIQFTPTPGYTGTTNFTYTLNGGSTATVTVTVNAAPPTNTPPTVDPTFGDPAPATGLVIGNLNAVDDLKDADELTYSVISGPTGLVVNDDGSFTYTPTTIERIRAALSDETETVSFTVSVSDGVNDPVSVTVTDVEVGGGMYVNTKTVNTPGGLPPFDMVFAGDRLFAANPGNAGILVYNTKTGLLENPIPTGGAPVGMYVSNNTLYVTVQGGDSATEFDLTTGAQGQAWPAGDTPGLAAEKDGVLYVVNQGTNTVTLIDVLAPPAAELNQIELPGRGAGLTLVGDQLYVTSFGGESSANGFLTIIDTTTGQAGDPIDVGVRPGAVVAANGKVYVVNTGDSSISVLEDGVVVDTIVTDIDAAAAPLYSVTAGPDGTTLVIGTLGLLGSPDATYPVLIIDTATDEVVHTVLDGPRLFWIEYAPDGTLYASGVDENSAAALFLFELLSPDITL</sequence>
<dbReference type="InterPro" id="IPR015943">
    <property type="entry name" value="WD40/YVTN_repeat-like_dom_sf"/>
</dbReference>
<evidence type="ECO:0000313" key="2">
    <source>
        <dbReference type="EMBL" id="SEH87143.1"/>
    </source>
</evidence>
<dbReference type="Gene3D" id="2.60.40.3440">
    <property type="match status" value="2"/>
</dbReference>
<dbReference type="PANTHER" id="PTHR47197:SF3">
    <property type="entry name" value="DIHYDRO-HEME D1 DEHYDROGENASE"/>
    <property type="match status" value="1"/>
</dbReference>
<dbReference type="NCBIfam" id="NF012211">
    <property type="entry name" value="tand_rpt_95"/>
    <property type="match status" value="3"/>
</dbReference>
<evidence type="ECO:0000256" key="1">
    <source>
        <dbReference type="SAM" id="MobiDB-lite"/>
    </source>
</evidence>
<protein>
    <submittedName>
        <fullName evidence="2">VCBS repeat-containing protein</fullName>
    </submittedName>
</protein>
<gene>
    <name evidence="2" type="ORF">SAMN04489835_5112</name>
</gene>
<dbReference type="NCBIfam" id="TIGR01965">
    <property type="entry name" value="VCBS_repeat"/>
    <property type="match status" value="1"/>
</dbReference>
<dbReference type="EMBL" id="LT629971">
    <property type="protein sequence ID" value="SEH87143.1"/>
    <property type="molecule type" value="Genomic_DNA"/>
</dbReference>
<dbReference type="InterPro" id="IPR051200">
    <property type="entry name" value="Host-pathogen_enzymatic-act"/>
</dbReference>
<dbReference type="PANTHER" id="PTHR47197">
    <property type="entry name" value="PROTEIN NIRF"/>
    <property type="match status" value="1"/>
</dbReference>
<accession>A0A1H6LLG1</accession>
<proteinExistence type="predicted"/>
<dbReference type="CDD" id="cd11304">
    <property type="entry name" value="Cadherin_repeat"/>
    <property type="match status" value="1"/>
</dbReference>